<keyword evidence="2" id="KW-1185">Reference proteome</keyword>
<dbReference type="Proteomes" id="UP001212821">
    <property type="component" value="Chromosome"/>
</dbReference>
<name>A0ABY7Q9X3_9ACTN</name>
<accession>A0ABY7Q9X3</accession>
<organism evidence="1 2">
    <name type="scientific">Kitasatospora cathayae</name>
    <dbReference type="NCBI Taxonomy" id="3004092"/>
    <lineage>
        <taxon>Bacteria</taxon>
        <taxon>Bacillati</taxon>
        <taxon>Actinomycetota</taxon>
        <taxon>Actinomycetes</taxon>
        <taxon>Kitasatosporales</taxon>
        <taxon>Streptomycetaceae</taxon>
        <taxon>Kitasatospora</taxon>
    </lineage>
</organism>
<dbReference type="EMBL" id="CP115450">
    <property type="protein sequence ID" value="WBP89538.1"/>
    <property type="molecule type" value="Genomic_DNA"/>
</dbReference>
<evidence type="ECO:0000313" key="1">
    <source>
        <dbReference type="EMBL" id="WBP89538.1"/>
    </source>
</evidence>
<reference evidence="2" key="1">
    <citation type="submission" date="2022-12" db="EMBL/GenBank/DDBJ databases">
        <authorList>
            <person name="Mo P."/>
        </authorList>
    </citation>
    <scope>NUCLEOTIDE SEQUENCE [LARGE SCALE GENOMIC DNA]</scope>
    <source>
        <strain evidence="2">HUAS 3-15</strain>
    </source>
</reference>
<evidence type="ECO:0000313" key="2">
    <source>
        <dbReference type="Proteomes" id="UP001212821"/>
    </source>
</evidence>
<protein>
    <submittedName>
        <fullName evidence="1">Uncharacterized protein</fullName>
    </submittedName>
</protein>
<proteinExistence type="predicted"/>
<gene>
    <name evidence="1" type="ORF">O1G21_29315</name>
</gene>
<sequence length="389" mass="40904">MTQISRLATLGLAKESVAGTYVAPTTGIPFQKGDFEDVFAEVKDESIRGNDTILQGVYQGTVHATWSLDFLAYPDLIGHFLAGVIGPDTVTPATATTLSASTIVGATSIQTAVALPAGTVIRIDTSTNTEYAWTDGAATGTGPYTSNVTTVLGKIGANRVGLQLAHTSSAAVTTPTTHTFKQSASPLPTYSLTLYDTTQTISCSYVRWSDLQVKIDPKGAVQLSVKATSMPSVTQSNATPTYSTFDPLLGWSWTMTNAGASSTRGLSFDATVKRAVEAIASSDGTQGPREIFAGPIEVDGTYKAIFENQVDLGLYLNYTQSPTTAMVQQPVARGGQSLALTMSKSGYIKGKRDLGSSYTQADFSLVGIYNTTDGGAVQAVLQNFQTAAY</sequence>
<dbReference type="RefSeq" id="WP_270147896.1">
    <property type="nucleotide sequence ID" value="NZ_CP115450.1"/>
</dbReference>